<comment type="caution">
    <text evidence="3">The sequence shown here is derived from an EMBL/GenBank/DDBJ whole genome shotgun (WGS) entry which is preliminary data.</text>
</comment>
<accession>A0A927A070</accession>
<dbReference type="Gene3D" id="3.90.420.10">
    <property type="entry name" value="Oxidoreductase, molybdopterin-binding domain"/>
    <property type="match status" value="2"/>
</dbReference>
<name>A0A927A070_9NOST</name>
<dbReference type="InterPro" id="IPR036374">
    <property type="entry name" value="OxRdtase_Mopterin-bd_sf"/>
</dbReference>
<dbReference type="SUPFAM" id="SSF56524">
    <property type="entry name" value="Oxidoreductase molybdopterin-binding domain"/>
    <property type="match status" value="1"/>
</dbReference>
<gene>
    <name evidence="3" type="ORF">H6G06_14010</name>
</gene>
<sequence length="342" mass="38499">MVVLNVWKNLALLSLGIAMVCLGGCTESPTDEQLAVWRKEASDRNAEIVAEKAKNNQRREWNLVIQGQTATGKTETLTWPQLQDLATASINTVDANNIVHPKQVFKFTGVSVNSLWQKLGNQTEIKEITFVCYDAYQVTIKIEDLLKYPIILAVAKDGQPIPREQGGLLYLVFPYSQYPEIRNKYDEGMWAFYVTHVIFGTEKAQVRIGNRELNLVDLDKLPQVTLTQNVGYRVWWPSGKVNLHGVRLRDVLSLAGVNLNSTTSVVVRGKPPVYRKNSEPIELATEDILECSIILATRWGEEKQRIPAKMGGPVTLAFGDDCSSKIKNQRWVTFVEELTPQL</sequence>
<dbReference type="RefSeq" id="WP_190561361.1">
    <property type="nucleotide sequence ID" value="NZ_JACJQU010000007.1"/>
</dbReference>
<reference evidence="4" key="1">
    <citation type="journal article" date="2020" name="ISME J.">
        <title>Comparative genomics reveals insights into cyanobacterial evolution and habitat adaptation.</title>
        <authorList>
            <person name="Chen M.Y."/>
            <person name="Teng W.K."/>
            <person name="Zhao L."/>
            <person name="Hu C.X."/>
            <person name="Zhou Y.K."/>
            <person name="Han B.P."/>
            <person name="Song L.R."/>
            <person name="Shu W.S."/>
        </authorList>
    </citation>
    <scope>NUCLEOTIDE SEQUENCE [LARGE SCALE GENOMIC DNA]</scope>
    <source>
        <strain evidence="4">FACHB-251</strain>
    </source>
</reference>
<proteinExistence type="predicted"/>
<dbReference type="InterPro" id="IPR000572">
    <property type="entry name" value="OxRdtase_Mopterin-bd_dom"/>
</dbReference>
<keyword evidence="4" id="KW-1185">Reference proteome</keyword>
<evidence type="ECO:0000313" key="3">
    <source>
        <dbReference type="EMBL" id="MBD2294562.1"/>
    </source>
</evidence>
<evidence type="ECO:0000256" key="1">
    <source>
        <dbReference type="SAM" id="SignalP"/>
    </source>
</evidence>
<protein>
    <submittedName>
        <fullName evidence="3">Molybdopterin-dependent oxidoreductase</fullName>
    </submittedName>
</protein>
<dbReference type="EMBL" id="JACJQU010000007">
    <property type="protein sequence ID" value="MBD2294562.1"/>
    <property type="molecule type" value="Genomic_DNA"/>
</dbReference>
<dbReference type="Pfam" id="PF00174">
    <property type="entry name" value="Oxidored_molyb"/>
    <property type="match status" value="1"/>
</dbReference>
<evidence type="ECO:0000259" key="2">
    <source>
        <dbReference type="Pfam" id="PF00174"/>
    </source>
</evidence>
<feature type="signal peptide" evidence="1">
    <location>
        <begin position="1"/>
        <end position="23"/>
    </location>
</feature>
<dbReference type="AlphaFoldDB" id="A0A927A070"/>
<organism evidence="3 4">
    <name type="scientific">Anabaena sphaerica FACHB-251</name>
    <dbReference type="NCBI Taxonomy" id="2692883"/>
    <lineage>
        <taxon>Bacteria</taxon>
        <taxon>Bacillati</taxon>
        <taxon>Cyanobacteriota</taxon>
        <taxon>Cyanophyceae</taxon>
        <taxon>Nostocales</taxon>
        <taxon>Nostocaceae</taxon>
        <taxon>Anabaena</taxon>
    </lineage>
</organism>
<feature type="chain" id="PRO_5036933806" evidence="1">
    <location>
        <begin position="24"/>
        <end position="342"/>
    </location>
</feature>
<dbReference type="Proteomes" id="UP000662185">
    <property type="component" value="Unassembled WGS sequence"/>
</dbReference>
<feature type="domain" description="Oxidoreductase molybdopterin-binding" evidence="2">
    <location>
        <begin position="57"/>
        <end position="174"/>
    </location>
</feature>
<evidence type="ECO:0000313" key="4">
    <source>
        <dbReference type="Proteomes" id="UP000662185"/>
    </source>
</evidence>
<keyword evidence="1" id="KW-0732">Signal</keyword>